<gene>
    <name evidence="3" type="ORF">PRUPE_6G135400</name>
</gene>
<evidence type="ECO:0000313" key="4">
    <source>
        <dbReference type="Proteomes" id="UP000006882"/>
    </source>
</evidence>
<name>M5WFN4_PRUPE</name>
<evidence type="ECO:0000256" key="1">
    <source>
        <dbReference type="SAM" id="MobiDB-lite"/>
    </source>
</evidence>
<dbReference type="Gramene" id="ONI01354">
    <property type="protein sequence ID" value="ONI01354"/>
    <property type="gene ID" value="PRUPE_6G135400"/>
</dbReference>
<keyword evidence="2" id="KW-1133">Transmembrane helix</keyword>
<accession>M5WFN4</accession>
<evidence type="ECO:0000313" key="3">
    <source>
        <dbReference type="EMBL" id="ONI01354.1"/>
    </source>
</evidence>
<evidence type="ECO:0000256" key="2">
    <source>
        <dbReference type="SAM" id="Phobius"/>
    </source>
</evidence>
<reference evidence="3 4" key="1">
    <citation type="journal article" date="2013" name="Nat. Genet.">
        <title>The high-quality draft genome of peach (Prunus persica) identifies unique patterns of genetic diversity, domestication and genome evolution.</title>
        <authorList>
            <consortium name="International Peach Genome Initiative"/>
            <person name="Verde I."/>
            <person name="Abbott A.G."/>
            <person name="Scalabrin S."/>
            <person name="Jung S."/>
            <person name="Shu S."/>
            <person name="Marroni F."/>
            <person name="Zhebentyayeva T."/>
            <person name="Dettori M.T."/>
            <person name="Grimwood J."/>
            <person name="Cattonaro F."/>
            <person name="Zuccolo A."/>
            <person name="Rossini L."/>
            <person name="Jenkins J."/>
            <person name="Vendramin E."/>
            <person name="Meisel L.A."/>
            <person name="Decroocq V."/>
            <person name="Sosinski B."/>
            <person name="Prochnik S."/>
            <person name="Mitros T."/>
            <person name="Policriti A."/>
            <person name="Cipriani G."/>
            <person name="Dondini L."/>
            <person name="Ficklin S."/>
            <person name="Goodstein D.M."/>
            <person name="Xuan P."/>
            <person name="Del Fabbro C."/>
            <person name="Aramini V."/>
            <person name="Copetti D."/>
            <person name="Gonzalez S."/>
            <person name="Horner D.S."/>
            <person name="Falchi R."/>
            <person name="Lucas S."/>
            <person name="Mica E."/>
            <person name="Maldonado J."/>
            <person name="Lazzari B."/>
            <person name="Bielenberg D."/>
            <person name="Pirona R."/>
            <person name="Miculan M."/>
            <person name="Barakat A."/>
            <person name="Testolin R."/>
            <person name="Stella A."/>
            <person name="Tartarini S."/>
            <person name="Tonutti P."/>
            <person name="Arus P."/>
            <person name="Orellana A."/>
            <person name="Wells C."/>
            <person name="Main D."/>
            <person name="Vizzotto G."/>
            <person name="Silva H."/>
            <person name="Salamini F."/>
            <person name="Schmutz J."/>
            <person name="Morgante M."/>
            <person name="Rokhsar D.S."/>
        </authorList>
    </citation>
    <scope>NUCLEOTIDE SEQUENCE [LARGE SCALE GENOMIC DNA]</scope>
    <source>
        <strain evidence="4">cv. Nemared</strain>
    </source>
</reference>
<keyword evidence="4" id="KW-1185">Reference proteome</keyword>
<feature type="region of interest" description="Disordered" evidence="1">
    <location>
        <begin position="198"/>
        <end position="226"/>
    </location>
</feature>
<feature type="transmembrane region" description="Helical" evidence="2">
    <location>
        <begin position="29"/>
        <end position="50"/>
    </location>
</feature>
<sequence>MHSHQPFDNVMAAEKAIVMRSYQNFNKEILITLCFAFPPLFLALWCSSAWYPAAANLSHQFYGALIALFGSHHLYAFLLCNVLIVAIYSMSPIGRSPDVYEESAINSEYWWNIYLEPETTPEEEEEEEEEDQNKQIAWSEDISAVVPLVDDNTKMSCSEEPTGRHPSAMEELNDKEFQQIIDDSIFRSKKDILGEDIQSEKCMKEKGEEEDNRATTSAYMSLSISR</sequence>
<feature type="transmembrane region" description="Helical" evidence="2">
    <location>
        <begin position="62"/>
        <end position="88"/>
    </location>
</feature>
<keyword evidence="2" id="KW-0812">Transmembrane</keyword>
<feature type="compositionally biased region" description="Polar residues" evidence="1">
    <location>
        <begin position="214"/>
        <end position="226"/>
    </location>
</feature>
<feature type="compositionally biased region" description="Basic and acidic residues" evidence="1">
    <location>
        <begin position="198"/>
        <end position="207"/>
    </location>
</feature>
<organism evidence="3 4">
    <name type="scientific">Prunus persica</name>
    <name type="common">Peach</name>
    <name type="synonym">Amygdalus persica</name>
    <dbReference type="NCBI Taxonomy" id="3760"/>
    <lineage>
        <taxon>Eukaryota</taxon>
        <taxon>Viridiplantae</taxon>
        <taxon>Streptophyta</taxon>
        <taxon>Embryophyta</taxon>
        <taxon>Tracheophyta</taxon>
        <taxon>Spermatophyta</taxon>
        <taxon>Magnoliopsida</taxon>
        <taxon>eudicotyledons</taxon>
        <taxon>Gunneridae</taxon>
        <taxon>Pentapetalae</taxon>
        <taxon>rosids</taxon>
        <taxon>fabids</taxon>
        <taxon>Rosales</taxon>
        <taxon>Rosaceae</taxon>
        <taxon>Amygdaloideae</taxon>
        <taxon>Amygdaleae</taxon>
        <taxon>Prunus</taxon>
    </lineage>
</organism>
<dbReference type="PANTHER" id="PTHR33640">
    <property type="entry name" value="TRANSMEMBRANE PROTEIN"/>
    <property type="match status" value="1"/>
</dbReference>
<dbReference type="AlphaFoldDB" id="M5WFN4"/>
<dbReference type="EMBL" id="CM007656">
    <property type="protein sequence ID" value="ONI01354.1"/>
    <property type="molecule type" value="Genomic_DNA"/>
</dbReference>
<dbReference type="OMA" id="INSEYWW"/>
<dbReference type="HOGENOM" id="CLU_1226585_0_0_1"/>
<dbReference type="PANTHER" id="PTHR33640:SF34">
    <property type="entry name" value="PROTEIN, PUTATIVE-RELATED"/>
    <property type="match status" value="1"/>
</dbReference>
<proteinExistence type="predicted"/>
<dbReference type="Proteomes" id="UP000006882">
    <property type="component" value="Chromosome G6"/>
</dbReference>
<protein>
    <submittedName>
        <fullName evidence="3">Uncharacterized protein</fullName>
    </submittedName>
</protein>
<keyword evidence="2" id="KW-0472">Membrane</keyword>